<feature type="domain" description="RecA family profile 1" evidence="6">
    <location>
        <begin position="49"/>
        <end position="217"/>
    </location>
</feature>
<evidence type="ECO:0000256" key="2">
    <source>
        <dbReference type="ARBA" id="ARBA00015553"/>
    </source>
</evidence>
<dbReference type="EMBL" id="UGPP01000001">
    <property type="protein sequence ID" value="STY71146.1"/>
    <property type="molecule type" value="Genomic_DNA"/>
</dbReference>
<evidence type="ECO:0000256" key="5">
    <source>
        <dbReference type="ARBA" id="ARBA00023172"/>
    </source>
</evidence>
<dbReference type="InterPro" id="IPR049428">
    <property type="entry name" value="RecA-like_N"/>
</dbReference>
<dbReference type="Pfam" id="PF00154">
    <property type="entry name" value="RecA_N"/>
    <property type="match status" value="1"/>
</dbReference>
<name>A0A378NTF2_9FIRM</name>
<keyword evidence="3" id="KW-0547">Nucleotide-binding</keyword>
<evidence type="ECO:0000259" key="6">
    <source>
        <dbReference type="PROSITE" id="PS50162"/>
    </source>
</evidence>
<dbReference type="RefSeq" id="WP_115151519.1">
    <property type="nucleotide sequence ID" value="NZ_UGPP01000001.1"/>
</dbReference>
<dbReference type="InterPro" id="IPR013765">
    <property type="entry name" value="DNA_recomb/repair_RecA"/>
</dbReference>
<dbReference type="SUPFAM" id="SSF52540">
    <property type="entry name" value="P-loop containing nucleoside triphosphate hydrolases"/>
    <property type="match status" value="1"/>
</dbReference>
<evidence type="ECO:0000313" key="8">
    <source>
        <dbReference type="EMBL" id="STY71146.1"/>
    </source>
</evidence>
<sequence length="398" mass="44981">MASLLLREQIPITKKIDILDKISAKMNKKYGKVIMGRIGDVPEIMDRLTIKYIPTPSLELNEATGGGFPRRRCTIIAGAEDSGKTSLALETIALNMKKDPNFIAVWLESEASLEKKYIVNTFGIDPNRFFYMDVDNDLGAEGTLDILHDILRTGTADICVINSLRCLVPEKEQESSLKDVTIALQARMNARMTRKFLTLIAEYEIAFVIIQHLATDIGSMSRDPMVVAGGHAIKYWSSLTLDLRKRSISDSDPIGKEDGVKIGVKILKNHCTPDKFAYVKFVYYAMFGEGIEQYLSTLDKACRQGIAECKGAWIYWYDNDGNVKEKWNGKMSYRNYMIENPEIFKSFTEAVSPEIKAMSGEEIEDIKQLEKTVEDKMLYDDSMPLKNKKKESKENTVA</sequence>
<dbReference type="InterPro" id="IPR027417">
    <property type="entry name" value="P-loop_NTPase"/>
</dbReference>
<proteinExistence type="inferred from homology"/>
<dbReference type="GO" id="GO:0140664">
    <property type="term" value="F:ATP-dependent DNA damage sensor activity"/>
    <property type="evidence" value="ECO:0007669"/>
    <property type="project" value="InterPro"/>
</dbReference>
<dbReference type="PROSITE" id="PS50162">
    <property type="entry name" value="RECA_2"/>
    <property type="match status" value="1"/>
</dbReference>
<evidence type="ECO:0000313" key="9">
    <source>
        <dbReference type="Proteomes" id="UP000255234"/>
    </source>
</evidence>
<dbReference type="GO" id="GO:0005524">
    <property type="term" value="F:ATP binding"/>
    <property type="evidence" value="ECO:0007669"/>
    <property type="project" value="UniProtKB-KW"/>
</dbReference>
<dbReference type="InterPro" id="IPR020587">
    <property type="entry name" value="RecA_monomer-monomer_interface"/>
</dbReference>
<keyword evidence="4" id="KW-0067">ATP-binding</keyword>
<dbReference type="PROSITE" id="PS50163">
    <property type="entry name" value="RECA_3"/>
    <property type="match status" value="1"/>
</dbReference>
<reference evidence="8 9" key="1">
    <citation type="submission" date="2018-06" db="EMBL/GenBank/DDBJ databases">
        <authorList>
            <consortium name="Pathogen Informatics"/>
            <person name="Doyle S."/>
        </authorList>
    </citation>
    <scope>NUCLEOTIDE SEQUENCE [LARGE SCALE GENOMIC DNA]</scope>
    <source>
        <strain evidence="8 9">NCTC10571</strain>
    </source>
</reference>
<dbReference type="Gene3D" id="3.40.50.300">
    <property type="entry name" value="P-loop containing nucleotide triphosphate hydrolases"/>
    <property type="match status" value="1"/>
</dbReference>
<dbReference type="AlphaFoldDB" id="A0A378NTF2"/>
<evidence type="ECO:0000256" key="1">
    <source>
        <dbReference type="ARBA" id="ARBA00009391"/>
    </source>
</evidence>
<comment type="similarity">
    <text evidence="1">Belongs to the RecA family.</text>
</comment>
<dbReference type="PANTHER" id="PTHR45900:SF1">
    <property type="entry name" value="MITOCHONDRIAL DNA REPAIR PROTEIN RECA HOMOLOG-RELATED"/>
    <property type="match status" value="1"/>
</dbReference>
<gene>
    <name evidence="8" type="primary">recA_2</name>
    <name evidence="8" type="ORF">NCTC10571_01298</name>
</gene>
<dbReference type="GO" id="GO:0006310">
    <property type="term" value="P:DNA recombination"/>
    <property type="evidence" value="ECO:0007669"/>
    <property type="project" value="UniProtKB-KW"/>
</dbReference>
<dbReference type="Proteomes" id="UP000255234">
    <property type="component" value="Unassembled WGS sequence"/>
</dbReference>
<accession>A0A378NTF2</accession>
<dbReference type="PRINTS" id="PR00142">
    <property type="entry name" value="RECA"/>
</dbReference>
<feature type="domain" description="RecA family profile 2" evidence="7">
    <location>
        <begin position="218"/>
        <end position="293"/>
    </location>
</feature>
<evidence type="ECO:0000256" key="3">
    <source>
        <dbReference type="ARBA" id="ARBA00022741"/>
    </source>
</evidence>
<dbReference type="GO" id="GO:0006281">
    <property type="term" value="P:DNA repair"/>
    <property type="evidence" value="ECO:0007669"/>
    <property type="project" value="InterPro"/>
</dbReference>
<dbReference type="PANTHER" id="PTHR45900">
    <property type="entry name" value="RECA"/>
    <property type="match status" value="1"/>
</dbReference>
<evidence type="ECO:0000259" key="7">
    <source>
        <dbReference type="PROSITE" id="PS50163"/>
    </source>
</evidence>
<evidence type="ECO:0000256" key="4">
    <source>
        <dbReference type="ARBA" id="ARBA00022840"/>
    </source>
</evidence>
<organism evidence="8 9">
    <name type="scientific">Megamonas hypermegale</name>
    <dbReference type="NCBI Taxonomy" id="158847"/>
    <lineage>
        <taxon>Bacteria</taxon>
        <taxon>Bacillati</taxon>
        <taxon>Bacillota</taxon>
        <taxon>Negativicutes</taxon>
        <taxon>Selenomonadales</taxon>
        <taxon>Selenomonadaceae</taxon>
        <taxon>Megamonas</taxon>
    </lineage>
</organism>
<dbReference type="GO" id="GO:0003697">
    <property type="term" value="F:single-stranded DNA binding"/>
    <property type="evidence" value="ECO:0007669"/>
    <property type="project" value="InterPro"/>
</dbReference>
<dbReference type="InterPro" id="IPR020588">
    <property type="entry name" value="RecA_ATP-bd"/>
</dbReference>
<protein>
    <recommendedName>
        <fullName evidence="2">Protein RecA</fullName>
    </recommendedName>
</protein>
<keyword evidence="5" id="KW-0233">DNA recombination</keyword>